<dbReference type="PANTHER" id="PTHR48148">
    <property type="entry name" value="KERATINOCYTE PROLINE-RICH PROTEIN"/>
    <property type="match status" value="1"/>
</dbReference>
<sequence>MRRPLLLATTLLTQVSLLAPAALAQPAPAAVETAAVRVRTGQHAGHGRVVLHLGQVPVHSMRKAEGGFELRLRGRYQFDLSDIRRLAELAAIEPRPDGADTLLLLRGNADQAEAGAFGGMLYIDLRAAPAKLEAAQRKLLDDAVRLGLMKPDQAQAMLRAARTGGMEQAAPIPSSATPPAPMPSPAPAAQALAPQPPAPPPPASDLAGLREAVIAKLAVLNGLRSADTLPATPAPPEAVAAPSPAPIPVATAPAPVVAVALPTCAAPFSLSGWRGEESFADRLPVLRAALARSDQGAAEVAALAEFYAGHQLSREALSVLEAASAEWPVGALKERLERVRDVARLLLGRPISPASPLLAEAGDCAREDLPLWRALAAAVSSDAAALAQLAPRARAALRGIPQDLRLSFVQRLADAVENDPATLRVLLGAVRAATGLTPEQAAARNWQYARLARQEGNRADEQQYLEQALRGGGRSLPEIFARARMAALNLGRPGAEGRRAEAQIHELLRTYRHDALGEEAAIAYASRLLEQGALGTALAVADGASQASARPGVESRGARLAATALRRLLADPAPDGPPLPPPDERLGLFWQYEGYATPGERGDDIRLAAMRLLLRQGLAEAARDLGQQITPATARAPQATLLLASAEAEAAQGDPRRALALLASLPVEDATRRVAASALARLDRLEDAAAQLDGLREVADLSRRAELLFQARAWRAAGTAYGALLREPSLPAAARADATARLASAATLAQGRAEVPAELLAAEGASAAMLRLNASARPPGTGITGVREAIERSRQIEALLPPAAQNPAAQNKGI</sequence>
<evidence type="ECO:0000256" key="1">
    <source>
        <dbReference type="SAM" id="MobiDB-lite"/>
    </source>
</evidence>
<evidence type="ECO:0000313" key="6">
    <source>
        <dbReference type="Proteomes" id="UP000278036"/>
    </source>
</evidence>
<proteinExistence type="predicted"/>
<reference evidence="3 6" key="1">
    <citation type="submission" date="2018-09" db="EMBL/GenBank/DDBJ databases">
        <title>Roseomonas sp. nov., isolated from feces of Tibetan antelopes in the Qinghai-Tibet plateau, China.</title>
        <authorList>
            <person name="Tian Z."/>
        </authorList>
    </citation>
    <scope>NUCLEOTIDE SEQUENCE [LARGE SCALE GENOMIC DNA]</scope>
    <source>
        <strain evidence="4 5">Z23</strain>
        <strain evidence="3 6">Z24</strain>
    </source>
</reference>
<dbReference type="AlphaFoldDB" id="A0A3A9JN59"/>
<dbReference type="InParanoid" id="A0A3A9JN59"/>
<accession>A0A3A9JN59</accession>
<feature type="chain" id="PRO_5017366603" description="Tetratricopeptide repeat protein" evidence="2">
    <location>
        <begin position="25"/>
        <end position="814"/>
    </location>
</feature>
<feature type="region of interest" description="Disordered" evidence="1">
    <location>
        <begin position="163"/>
        <end position="206"/>
    </location>
</feature>
<dbReference type="Proteomes" id="UP000274097">
    <property type="component" value="Unassembled WGS sequence"/>
</dbReference>
<dbReference type="Proteomes" id="UP000278036">
    <property type="component" value="Unassembled WGS sequence"/>
</dbReference>
<feature type="signal peptide" evidence="2">
    <location>
        <begin position="1"/>
        <end position="24"/>
    </location>
</feature>
<gene>
    <name evidence="3" type="ORF">D6Z83_21935</name>
    <name evidence="4" type="ORF">EBE87_16880</name>
</gene>
<keyword evidence="5" id="KW-1185">Reference proteome</keyword>
<comment type="caution">
    <text evidence="3">The sequence shown here is derived from an EMBL/GenBank/DDBJ whole genome shotgun (WGS) entry which is preliminary data.</text>
</comment>
<organism evidence="3 6">
    <name type="scientific">Teichococcus wenyumeiae</name>
    <dbReference type="NCBI Taxonomy" id="2478470"/>
    <lineage>
        <taxon>Bacteria</taxon>
        <taxon>Pseudomonadati</taxon>
        <taxon>Pseudomonadota</taxon>
        <taxon>Alphaproteobacteria</taxon>
        <taxon>Acetobacterales</taxon>
        <taxon>Roseomonadaceae</taxon>
        <taxon>Roseomonas</taxon>
    </lineage>
</organism>
<feature type="compositionally biased region" description="Pro residues" evidence="1">
    <location>
        <begin position="176"/>
        <end position="186"/>
    </location>
</feature>
<dbReference type="EMBL" id="RAQU01000192">
    <property type="protein sequence ID" value="RKK02018.1"/>
    <property type="molecule type" value="Genomic_DNA"/>
</dbReference>
<dbReference type="EMBL" id="RFLX01000013">
    <property type="protein sequence ID" value="RMI20156.1"/>
    <property type="molecule type" value="Genomic_DNA"/>
</dbReference>
<protein>
    <recommendedName>
        <fullName evidence="7">Tetratricopeptide repeat protein</fullName>
    </recommendedName>
</protein>
<evidence type="ECO:0000313" key="3">
    <source>
        <dbReference type="EMBL" id="RKK02018.1"/>
    </source>
</evidence>
<feature type="compositionally biased region" description="Pro residues" evidence="1">
    <location>
        <begin position="194"/>
        <end position="203"/>
    </location>
</feature>
<evidence type="ECO:0000313" key="4">
    <source>
        <dbReference type="EMBL" id="RMI20156.1"/>
    </source>
</evidence>
<evidence type="ECO:0008006" key="7">
    <source>
        <dbReference type="Google" id="ProtNLM"/>
    </source>
</evidence>
<dbReference type="OrthoDB" id="7252307at2"/>
<evidence type="ECO:0000313" key="5">
    <source>
        <dbReference type="Proteomes" id="UP000274097"/>
    </source>
</evidence>
<dbReference type="RefSeq" id="WP_120640342.1">
    <property type="nucleotide sequence ID" value="NZ_RAQU01000192.1"/>
</dbReference>
<dbReference type="PANTHER" id="PTHR48148:SF3">
    <property type="entry name" value="KERATINOCYTE PROLINE-RICH PROTEIN"/>
    <property type="match status" value="1"/>
</dbReference>
<evidence type="ECO:0000256" key="2">
    <source>
        <dbReference type="SAM" id="SignalP"/>
    </source>
</evidence>
<name>A0A3A9JN59_9PROT</name>
<keyword evidence="2" id="KW-0732">Signal</keyword>